<sequence length="75" mass="8399">MPNILVRDLPAETHAELVRRAQSRGQSLQQFLADELGRLAARPPVEEFWTRIGHRRGGRIGLEDAAEIVRAGRDA</sequence>
<organism evidence="2 3">
    <name type="scientific">Microbacterium dauci</name>
    <dbReference type="NCBI Taxonomy" id="3048008"/>
    <lineage>
        <taxon>Bacteria</taxon>
        <taxon>Bacillati</taxon>
        <taxon>Actinomycetota</taxon>
        <taxon>Actinomycetes</taxon>
        <taxon>Micrococcales</taxon>
        <taxon>Microbacteriaceae</taxon>
        <taxon>Microbacterium</taxon>
    </lineage>
</organism>
<reference evidence="2 3" key="1">
    <citation type="submission" date="2023-05" db="EMBL/GenBank/DDBJ databases">
        <title>Microbacterium dauci sp.nov., Isolated from Carrot Rhizosphere Soil.</title>
        <authorList>
            <person name="Xiao Z."/>
            <person name="Zheng J."/>
        </authorList>
    </citation>
    <scope>NUCLEOTIDE SEQUENCE [LARGE SCALE GENOMIC DNA]</scope>
    <source>
        <strain evidence="2 3">LX3-4</strain>
    </source>
</reference>
<evidence type="ECO:0000313" key="2">
    <source>
        <dbReference type="EMBL" id="MDJ1113778.1"/>
    </source>
</evidence>
<dbReference type="Pfam" id="PF22513">
    <property type="entry name" value="FitA-like_RHH"/>
    <property type="match status" value="1"/>
</dbReference>
<name>A0ABT6ZCB1_9MICO</name>
<dbReference type="EMBL" id="JASJND010000003">
    <property type="protein sequence ID" value="MDJ1113778.1"/>
    <property type="molecule type" value="Genomic_DNA"/>
</dbReference>
<feature type="domain" description="Antitoxin FitA-like ribbon-helix-helix" evidence="1">
    <location>
        <begin position="2"/>
        <end position="32"/>
    </location>
</feature>
<dbReference type="InterPro" id="IPR053853">
    <property type="entry name" value="FitA-like_RHH"/>
</dbReference>
<dbReference type="Proteomes" id="UP001321481">
    <property type="component" value="Unassembled WGS sequence"/>
</dbReference>
<comment type="caution">
    <text evidence="2">The sequence shown here is derived from an EMBL/GenBank/DDBJ whole genome shotgun (WGS) entry which is preliminary data.</text>
</comment>
<dbReference type="RefSeq" id="WP_283715247.1">
    <property type="nucleotide sequence ID" value="NZ_JASJND010000003.1"/>
</dbReference>
<proteinExistence type="predicted"/>
<accession>A0ABT6ZCB1</accession>
<evidence type="ECO:0000259" key="1">
    <source>
        <dbReference type="Pfam" id="PF22513"/>
    </source>
</evidence>
<keyword evidence="3" id="KW-1185">Reference proteome</keyword>
<dbReference type="SUPFAM" id="SSF47598">
    <property type="entry name" value="Ribbon-helix-helix"/>
    <property type="match status" value="1"/>
</dbReference>
<protein>
    <recommendedName>
        <fullName evidence="1">Antitoxin FitA-like ribbon-helix-helix domain-containing protein</fullName>
    </recommendedName>
</protein>
<evidence type="ECO:0000313" key="3">
    <source>
        <dbReference type="Proteomes" id="UP001321481"/>
    </source>
</evidence>
<gene>
    <name evidence="2" type="ORF">QNI14_04865</name>
</gene>
<dbReference type="InterPro" id="IPR010985">
    <property type="entry name" value="Ribbon_hlx_hlx"/>
</dbReference>